<dbReference type="InterPro" id="IPR001867">
    <property type="entry name" value="OmpR/PhoB-type_DNA-bd"/>
</dbReference>
<keyword evidence="8" id="KW-1185">Reference proteome</keyword>
<dbReference type="InterPro" id="IPR008984">
    <property type="entry name" value="SMAD_FHA_dom_sf"/>
</dbReference>
<dbReference type="PROSITE" id="PS50006">
    <property type="entry name" value="FHA_DOMAIN"/>
    <property type="match status" value="1"/>
</dbReference>
<keyword evidence="2 4" id="KW-0238">DNA-binding</keyword>
<dbReference type="RefSeq" id="WP_061803187.1">
    <property type="nucleotide sequence ID" value="NZ_FOXX01000007.1"/>
</dbReference>
<dbReference type="Gene3D" id="1.10.10.10">
    <property type="entry name" value="Winged helix-like DNA-binding domain superfamily/Winged helix DNA-binding domain"/>
    <property type="match status" value="1"/>
</dbReference>
<dbReference type="CDD" id="cd00383">
    <property type="entry name" value="trans_reg_C"/>
    <property type="match status" value="1"/>
</dbReference>
<dbReference type="EMBL" id="FOXX01000007">
    <property type="protein sequence ID" value="SFQ70848.1"/>
    <property type="molecule type" value="Genomic_DNA"/>
</dbReference>
<evidence type="ECO:0000256" key="3">
    <source>
        <dbReference type="ARBA" id="ARBA00023163"/>
    </source>
</evidence>
<dbReference type="Proteomes" id="UP000182762">
    <property type="component" value="Unassembled WGS sequence"/>
</dbReference>
<dbReference type="Pfam" id="PF00486">
    <property type="entry name" value="Trans_reg_C"/>
    <property type="match status" value="1"/>
</dbReference>
<name>A0A1I6AQ35_9BACI</name>
<evidence type="ECO:0000256" key="1">
    <source>
        <dbReference type="ARBA" id="ARBA00023015"/>
    </source>
</evidence>
<dbReference type="PROSITE" id="PS51755">
    <property type="entry name" value="OMPR_PHOB"/>
    <property type="match status" value="1"/>
</dbReference>
<comment type="caution">
    <text evidence="7">The sequence shown here is derived from an EMBL/GenBank/DDBJ whole genome shotgun (WGS) entry which is preliminary data.</text>
</comment>
<evidence type="ECO:0000256" key="4">
    <source>
        <dbReference type="PROSITE-ProRule" id="PRU01091"/>
    </source>
</evidence>
<evidence type="ECO:0000313" key="7">
    <source>
        <dbReference type="EMBL" id="SFQ70848.1"/>
    </source>
</evidence>
<feature type="domain" description="FHA" evidence="5">
    <location>
        <begin position="28"/>
        <end position="80"/>
    </location>
</feature>
<keyword evidence="1" id="KW-0805">Transcription regulation</keyword>
<dbReference type="InterPro" id="IPR016032">
    <property type="entry name" value="Sig_transdc_resp-reg_C-effctor"/>
</dbReference>
<proteinExistence type="predicted"/>
<feature type="domain" description="OmpR/PhoB-type" evidence="6">
    <location>
        <begin position="121"/>
        <end position="227"/>
    </location>
</feature>
<evidence type="ECO:0000313" key="8">
    <source>
        <dbReference type="Proteomes" id="UP000182762"/>
    </source>
</evidence>
<dbReference type="InterPro" id="IPR036388">
    <property type="entry name" value="WH-like_DNA-bd_sf"/>
</dbReference>
<gene>
    <name evidence="7" type="ORF">SAMN02745910_02877</name>
</gene>
<accession>A0A1I6AQ35</accession>
<keyword evidence="3" id="KW-0804">Transcription</keyword>
<dbReference type="GeneID" id="93711504"/>
<reference evidence="7 8" key="1">
    <citation type="submission" date="2016-10" db="EMBL/GenBank/DDBJ databases">
        <authorList>
            <person name="Varghese N."/>
            <person name="Submissions S."/>
        </authorList>
    </citation>
    <scope>NUCLEOTIDE SEQUENCE [LARGE SCALE GENOMIC DNA]</scope>
    <source>
        <strain evidence="7 8">DSM 13796</strain>
    </source>
</reference>
<organism evidence="7 8">
    <name type="scientific">Priestia endophytica DSM 13796</name>
    <dbReference type="NCBI Taxonomy" id="1121089"/>
    <lineage>
        <taxon>Bacteria</taxon>
        <taxon>Bacillati</taxon>
        <taxon>Bacillota</taxon>
        <taxon>Bacilli</taxon>
        <taxon>Bacillales</taxon>
        <taxon>Bacillaceae</taxon>
        <taxon>Priestia</taxon>
    </lineage>
</organism>
<dbReference type="InterPro" id="IPR000253">
    <property type="entry name" value="FHA_dom"/>
</dbReference>
<dbReference type="SMART" id="SM00862">
    <property type="entry name" value="Trans_reg_C"/>
    <property type="match status" value="1"/>
</dbReference>
<evidence type="ECO:0000259" key="5">
    <source>
        <dbReference type="PROSITE" id="PS50006"/>
    </source>
</evidence>
<evidence type="ECO:0000256" key="2">
    <source>
        <dbReference type="ARBA" id="ARBA00023125"/>
    </source>
</evidence>
<dbReference type="SUPFAM" id="SSF49879">
    <property type="entry name" value="SMAD/FHA domain"/>
    <property type="match status" value="1"/>
</dbReference>
<dbReference type="PANTHER" id="PTHR23308">
    <property type="entry name" value="NUCLEAR INHIBITOR OF PROTEIN PHOSPHATASE-1"/>
    <property type="match status" value="1"/>
</dbReference>
<dbReference type="Pfam" id="PF00498">
    <property type="entry name" value="FHA"/>
    <property type="match status" value="1"/>
</dbReference>
<evidence type="ECO:0000259" key="6">
    <source>
        <dbReference type="PROSITE" id="PS51755"/>
    </source>
</evidence>
<dbReference type="SMART" id="SM00240">
    <property type="entry name" value="FHA"/>
    <property type="match status" value="1"/>
</dbReference>
<dbReference type="InterPro" id="IPR050923">
    <property type="entry name" value="Cell_Proc_Reg/RNA_Proc"/>
</dbReference>
<dbReference type="Gene3D" id="2.60.200.20">
    <property type="match status" value="1"/>
</dbReference>
<dbReference type="SUPFAM" id="SSF46894">
    <property type="entry name" value="C-terminal effector domain of the bipartite response regulators"/>
    <property type="match status" value="1"/>
</dbReference>
<dbReference type="CDD" id="cd00060">
    <property type="entry name" value="FHA"/>
    <property type="match status" value="1"/>
</dbReference>
<feature type="DNA-binding region" description="OmpR/PhoB-type" evidence="4">
    <location>
        <begin position="121"/>
        <end position="227"/>
    </location>
</feature>
<protein>
    <submittedName>
        <fullName evidence="7">Transcriptional regulatory protein, C terminal</fullName>
    </submittedName>
</protein>
<sequence length="229" mass="26272">MDTYPKLFVECGEPFTQGAYIYVDQFEILFGRVGTNSKPDIAFSNAFVSRRHFAIQYCSGQASIVDLNSKHGTKVNGRPLTPHLPFTLKHGDIISAANETVVLHFSSLDLDQTLDFQPISHEMIHCNGTSLPFTMDEIKQTVTYKKQTCTLSDKEFLFFYKLAHSLNEFVLKTDIKKEVWPERELLEDGVPDVHAEELNALVYRMRRKLHNDFTIEVIRGKGYILHLNE</sequence>